<evidence type="ECO:0000313" key="2">
    <source>
        <dbReference type="Proteomes" id="UP000016923"/>
    </source>
</evidence>
<gene>
    <name evidence="1" type="ORF">F503_08851</name>
</gene>
<dbReference type="Proteomes" id="UP000016923">
    <property type="component" value="Unassembled WGS sequence"/>
</dbReference>
<name>S3BNZ9_OPHP1</name>
<sequence>MAILPRAIRCMAVVSSIFFRPNSPPSPIASACSMPISMGAVMLSCMRTISFCFCSFSRRFLRLFLDVFLSFMSCSSFWMRVSSSMRLGNGLLGRETKALAHLDAPAEERLEVLATQYAQIGTEALDLVRRLDHLGEGRERDVAVLGLVKVELVVLAQHGDGIRGLDELARGHLLVQEIVALLVTVTLALLDLGVENTGLVVGRRVGEFGKDGLGVEEAGIDALRGLEAAAHDEDFGRHVARRRRLGGLDLGEQLVEHPHERVVVLGAEDLGDKGAALDEELGGQLHGLQHELGLVERILHPGRTDVGRTIVEHGIGFPGLEVLANGGATLFGGNVALEGNNFGDGLDGRQINTDNDAAGRHGLYGDLTPGLEGLAMIQMVHPHHSM</sequence>
<reference evidence="1 2" key="1">
    <citation type="journal article" date="2013" name="BMC Genomics">
        <title>The genome and transcriptome of the pine saprophyte Ophiostoma piceae, and a comparison with the bark beetle-associated pine pathogen Grosmannia clavigera.</title>
        <authorList>
            <person name="Haridas S."/>
            <person name="Wang Y."/>
            <person name="Lim L."/>
            <person name="Massoumi Alamouti S."/>
            <person name="Jackman S."/>
            <person name="Docking R."/>
            <person name="Robertson G."/>
            <person name="Birol I."/>
            <person name="Bohlmann J."/>
            <person name="Breuil C."/>
        </authorList>
    </citation>
    <scope>NUCLEOTIDE SEQUENCE [LARGE SCALE GENOMIC DNA]</scope>
    <source>
        <strain evidence="1 2">UAMH 11346</strain>
    </source>
</reference>
<dbReference type="AlphaFoldDB" id="S3BNZ9"/>
<protein>
    <submittedName>
        <fullName evidence="1">Uncharacterized protein</fullName>
    </submittedName>
</protein>
<accession>S3BNZ9</accession>
<dbReference type="EMBL" id="KE148172">
    <property type="protein sequence ID" value="EPE02974.1"/>
    <property type="molecule type" value="Genomic_DNA"/>
</dbReference>
<dbReference type="HOGENOM" id="CLU_715902_0_0_1"/>
<evidence type="ECO:0000313" key="1">
    <source>
        <dbReference type="EMBL" id="EPE02974.1"/>
    </source>
</evidence>
<organism evidence="1 2">
    <name type="scientific">Ophiostoma piceae (strain UAMH 11346)</name>
    <name type="common">Sap stain fungus</name>
    <dbReference type="NCBI Taxonomy" id="1262450"/>
    <lineage>
        <taxon>Eukaryota</taxon>
        <taxon>Fungi</taxon>
        <taxon>Dikarya</taxon>
        <taxon>Ascomycota</taxon>
        <taxon>Pezizomycotina</taxon>
        <taxon>Sordariomycetes</taxon>
        <taxon>Sordariomycetidae</taxon>
        <taxon>Ophiostomatales</taxon>
        <taxon>Ophiostomataceae</taxon>
        <taxon>Ophiostoma</taxon>
    </lineage>
</organism>
<dbReference type="PROSITE" id="PS51257">
    <property type="entry name" value="PROKAR_LIPOPROTEIN"/>
    <property type="match status" value="1"/>
</dbReference>
<proteinExistence type="predicted"/>
<keyword evidence="2" id="KW-1185">Reference proteome</keyword>
<dbReference type="VEuPathDB" id="FungiDB:F503_08851"/>